<feature type="non-terminal residue" evidence="1">
    <location>
        <position position="1"/>
    </location>
</feature>
<name>A0A392T5J9_9FABA</name>
<accession>A0A392T5J9</accession>
<comment type="caution">
    <text evidence="1">The sequence shown here is derived from an EMBL/GenBank/DDBJ whole genome shotgun (WGS) entry which is preliminary data.</text>
</comment>
<dbReference type="AlphaFoldDB" id="A0A392T5J9"/>
<sequence>PNALTSVWLCDWLGIYFSLWVDDIFKGVYFSYLESTMRGYISLVVVHEARCVCSAVACL</sequence>
<dbReference type="EMBL" id="LXQA010496502">
    <property type="protein sequence ID" value="MCI55446.1"/>
    <property type="molecule type" value="Genomic_DNA"/>
</dbReference>
<reference evidence="1 2" key="1">
    <citation type="journal article" date="2018" name="Front. Plant Sci.">
        <title>Red Clover (Trifolium pratense) and Zigzag Clover (T. medium) - A Picture of Genomic Similarities and Differences.</title>
        <authorList>
            <person name="Dluhosova J."/>
            <person name="Istvanek J."/>
            <person name="Nedelnik J."/>
            <person name="Repkova J."/>
        </authorList>
    </citation>
    <scope>NUCLEOTIDE SEQUENCE [LARGE SCALE GENOMIC DNA]</scope>
    <source>
        <strain evidence="2">cv. 10/8</strain>
        <tissue evidence="1">Leaf</tissue>
    </source>
</reference>
<protein>
    <submittedName>
        <fullName evidence="1">Uncharacterized protein</fullName>
    </submittedName>
</protein>
<evidence type="ECO:0000313" key="2">
    <source>
        <dbReference type="Proteomes" id="UP000265520"/>
    </source>
</evidence>
<proteinExistence type="predicted"/>
<dbReference type="Proteomes" id="UP000265520">
    <property type="component" value="Unassembled WGS sequence"/>
</dbReference>
<keyword evidence="2" id="KW-1185">Reference proteome</keyword>
<evidence type="ECO:0000313" key="1">
    <source>
        <dbReference type="EMBL" id="MCI55446.1"/>
    </source>
</evidence>
<organism evidence="1 2">
    <name type="scientific">Trifolium medium</name>
    <dbReference type="NCBI Taxonomy" id="97028"/>
    <lineage>
        <taxon>Eukaryota</taxon>
        <taxon>Viridiplantae</taxon>
        <taxon>Streptophyta</taxon>
        <taxon>Embryophyta</taxon>
        <taxon>Tracheophyta</taxon>
        <taxon>Spermatophyta</taxon>
        <taxon>Magnoliopsida</taxon>
        <taxon>eudicotyledons</taxon>
        <taxon>Gunneridae</taxon>
        <taxon>Pentapetalae</taxon>
        <taxon>rosids</taxon>
        <taxon>fabids</taxon>
        <taxon>Fabales</taxon>
        <taxon>Fabaceae</taxon>
        <taxon>Papilionoideae</taxon>
        <taxon>50 kb inversion clade</taxon>
        <taxon>NPAAA clade</taxon>
        <taxon>Hologalegina</taxon>
        <taxon>IRL clade</taxon>
        <taxon>Trifolieae</taxon>
        <taxon>Trifolium</taxon>
    </lineage>
</organism>